<name>D2PS40_KRIFD</name>
<gene>
    <name evidence="1" type="ordered locus">Kfla_2082</name>
</gene>
<reference evidence="2" key="1">
    <citation type="submission" date="2009-09" db="EMBL/GenBank/DDBJ databases">
        <title>The complete genome of Kribbella flavida DSM 17836.</title>
        <authorList>
            <consortium name="US DOE Joint Genome Institute (JGI-PGF)"/>
            <person name="Lucas S."/>
            <person name="Copeland A."/>
            <person name="Lapidus A."/>
            <person name="Glavina del Rio T."/>
            <person name="Dalin E."/>
            <person name="Tice H."/>
            <person name="Bruce D."/>
            <person name="Goodwin L."/>
            <person name="Pitluck S."/>
            <person name="Kyrpides N."/>
            <person name="Mavromatis K."/>
            <person name="Ivanova N."/>
            <person name="Saunders E."/>
            <person name="Brettin T."/>
            <person name="Detter J.C."/>
            <person name="Han C."/>
            <person name="Larimer F."/>
            <person name="Land M."/>
            <person name="Hauser L."/>
            <person name="Markowitz V."/>
            <person name="Cheng J.-F."/>
            <person name="Hugenholtz P."/>
            <person name="Woyke T."/>
            <person name="Wu D."/>
            <person name="Pukall R."/>
            <person name="Klenk H.-P."/>
            <person name="Eisen J.A."/>
        </authorList>
    </citation>
    <scope>NUCLEOTIDE SEQUENCE [LARGE SCALE GENOMIC DNA]</scope>
    <source>
        <strain evidence="2">DSM 17836 / JCM 10339 / NBRC 14399</strain>
    </source>
</reference>
<dbReference type="EMBL" id="CP001736">
    <property type="protein sequence ID" value="ADB31164.1"/>
    <property type="molecule type" value="Genomic_DNA"/>
</dbReference>
<proteinExistence type="predicted"/>
<reference evidence="1 2" key="2">
    <citation type="journal article" date="2010" name="Stand. Genomic Sci.">
        <title>Complete genome sequence of Kribbella flavida type strain (IFO 14399).</title>
        <authorList>
            <person name="Pukall R."/>
            <person name="Lapidus A."/>
            <person name="Glavina Del Rio T."/>
            <person name="Copeland A."/>
            <person name="Tice H."/>
            <person name="Cheng J.-F."/>
            <person name="Lucas S."/>
            <person name="Chen F."/>
            <person name="Nolan M."/>
            <person name="LaButti K."/>
            <person name="Pati A."/>
            <person name="Ivanova N."/>
            <person name="Mavrommatis K."/>
            <person name="Mikhailova N."/>
            <person name="Pitluck S."/>
            <person name="Bruce D."/>
            <person name="Goodwin L."/>
            <person name="Land M."/>
            <person name="Hauser L."/>
            <person name="Chang Y.-J."/>
            <person name="Jeffries C.D."/>
            <person name="Chen A."/>
            <person name="Palaniappan K."/>
            <person name="Chain P."/>
            <person name="Rohde M."/>
            <person name="Goeker M."/>
            <person name="Bristow J."/>
            <person name="Eisen J.A."/>
            <person name="Markowitz V."/>
            <person name="Hugenholtz P."/>
            <person name="Kyrpides N.C."/>
            <person name="Klenk H.-P."/>
            <person name="Brettin T."/>
        </authorList>
    </citation>
    <scope>NUCLEOTIDE SEQUENCE [LARGE SCALE GENOMIC DNA]</scope>
    <source>
        <strain evidence="2">DSM 17836 / JCM 10339 / NBRC 14399</strain>
    </source>
</reference>
<evidence type="ECO:0000313" key="1">
    <source>
        <dbReference type="EMBL" id="ADB31164.1"/>
    </source>
</evidence>
<dbReference type="AlphaFoldDB" id="D2PS40"/>
<keyword evidence="2" id="KW-1185">Reference proteome</keyword>
<dbReference type="RefSeq" id="WP_012919720.1">
    <property type="nucleotide sequence ID" value="NC_013729.1"/>
</dbReference>
<accession>D2PS40</accession>
<protein>
    <submittedName>
        <fullName evidence="1">Uncharacterized protein</fullName>
    </submittedName>
</protein>
<organism evidence="1 2">
    <name type="scientific">Kribbella flavida (strain DSM 17836 / JCM 10339 / NBRC 14399)</name>
    <dbReference type="NCBI Taxonomy" id="479435"/>
    <lineage>
        <taxon>Bacteria</taxon>
        <taxon>Bacillati</taxon>
        <taxon>Actinomycetota</taxon>
        <taxon>Actinomycetes</taxon>
        <taxon>Propionibacteriales</taxon>
        <taxon>Kribbellaceae</taxon>
        <taxon>Kribbella</taxon>
    </lineage>
</organism>
<dbReference type="HOGENOM" id="CLU_2130192_0_0_11"/>
<dbReference type="KEGG" id="kfl:Kfla_2082"/>
<evidence type="ECO:0000313" key="2">
    <source>
        <dbReference type="Proteomes" id="UP000007967"/>
    </source>
</evidence>
<dbReference type="Proteomes" id="UP000007967">
    <property type="component" value="Chromosome"/>
</dbReference>
<sequence length="113" mass="12438">MTHPYLTPNGAPSVREITLHYVTVCLHLEKMDDFLANLPSALNSVTGPRMEANLVNATLDLNDKAWDRRTKLAAERTTAYDALFTECGGDQSRIDACVSTVAKEFGIVLEPTQ</sequence>
<dbReference type="STRING" id="479435.Kfla_2082"/>